<reference evidence="3" key="1">
    <citation type="submission" date="2020-02" db="EMBL/GenBank/DDBJ databases">
        <authorList>
            <person name="Meier V. D."/>
        </authorList>
    </citation>
    <scope>NUCLEOTIDE SEQUENCE</scope>
    <source>
        <strain evidence="3">AVDCRST_MAG18</strain>
    </source>
</reference>
<dbReference type="InterPro" id="IPR032820">
    <property type="entry name" value="ATPase_put"/>
</dbReference>
<gene>
    <name evidence="3" type="ORF">AVDCRST_MAG18-2797</name>
</gene>
<dbReference type="Pfam" id="PF09527">
    <property type="entry name" value="ATPase_gene1"/>
    <property type="match status" value="1"/>
</dbReference>
<evidence type="ECO:0000313" key="3">
    <source>
        <dbReference type="EMBL" id="CAA9578230.1"/>
    </source>
</evidence>
<keyword evidence="2" id="KW-1133">Transmembrane helix</keyword>
<evidence type="ECO:0000256" key="2">
    <source>
        <dbReference type="SAM" id="Phobius"/>
    </source>
</evidence>
<keyword evidence="2" id="KW-0812">Transmembrane</keyword>
<dbReference type="AlphaFoldDB" id="A0A6J4VIE3"/>
<accession>A0A6J4VIE3</accession>
<protein>
    <recommendedName>
        <fullName evidence="4">ATP synthase protein I</fullName>
    </recommendedName>
</protein>
<feature type="transmembrane region" description="Helical" evidence="2">
    <location>
        <begin position="63"/>
        <end position="84"/>
    </location>
</feature>
<feature type="compositionally biased region" description="Acidic residues" evidence="1">
    <location>
        <begin position="117"/>
        <end position="127"/>
    </location>
</feature>
<name>A0A6J4VIE3_9BACT</name>
<keyword evidence="2" id="KW-0472">Membrane</keyword>
<feature type="compositionally biased region" description="Basic and acidic residues" evidence="1">
    <location>
        <begin position="128"/>
        <end position="148"/>
    </location>
</feature>
<evidence type="ECO:0008006" key="4">
    <source>
        <dbReference type="Google" id="ProtNLM"/>
    </source>
</evidence>
<feature type="region of interest" description="Disordered" evidence="1">
    <location>
        <begin position="98"/>
        <end position="148"/>
    </location>
</feature>
<evidence type="ECO:0000256" key="1">
    <source>
        <dbReference type="SAM" id="MobiDB-lite"/>
    </source>
</evidence>
<feature type="transmembrane region" description="Helical" evidence="2">
    <location>
        <begin position="32"/>
        <end position="57"/>
    </location>
</feature>
<organism evidence="3">
    <name type="scientific">uncultured Thermomicrobiales bacterium</name>
    <dbReference type="NCBI Taxonomy" id="1645740"/>
    <lineage>
        <taxon>Bacteria</taxon>
        <taxon>Pseudomonadati</taxon>
        <taxon>Thermomicrobiota</taxon>
        <taxon>Thermomicrobia</taxon>
        <taxon>Thermomicrobiales</taxon>
        <taxon>environmental samples</taxon>
    </lineage>
</organism>
<sequence length="148" mass="16163">MGGEKPGRERAKTPLTPSEIEEDRLKQTRLRLVGLSLEFGFTIVGAFVIFMGGGIWLDRRFGTSPLFLLIGMALAFIAIGYTLYEIATIGYKPRAAKVATGTKAPVAPPAPTRGWDDEPAPQDDWDRDDWGRDDDWPVRKAGEKGGGG</sequence>
<dbReference type="EMBL" id="CADCWN010000213">
    <property type="protein sequence ID" value="CAA9578230.1"/>
    <property type="molecule type" value="Genomic_DNA"/>
</dbReference>
<proteinExistence type="predicted"/>